<organism evidence="5 6">
    <name type="scientific">Aegithalos caudatus</name>
    <name type="common">Long-tailed tit</name>
    <name type="synonym">Acredula caudata</name>
    <dbReference type="NCBI Taxonomy" id="73327"/>
    <lineage>
        <taxon>Eukaryota</taxon>
        <taxon>Metazoa</taxon>
        <taxon>Chordata</taxon>
        <taxon>Craniata</taxon>
        <taxon>Vertebrata</taxon>
        <taxon>Euteleostomi</taxon>
        <taxon>Archelosauria</taxon>
        <taxon>Archosauria</taxon>
        <taxon>Dinosauria</taxon>
        <taxon>Saurischia</taxon>
        <taxon>Theropoda</taxon>
        <taxon>Coelurosauria</taxon>
        <taxon>Aves</taxon>
        <taxon>Neognathae</taxon>
        <taxon>Neoaves</taxon>
        <taxon>Telluraves</taxon>
        <taxon>Australaves</taxon>
        <taxon>Passeriformes</taxon>
        <taxon>Sylvioidea</taxon>
        <taxon>Aegithalidae</taxon>
        <taxon>Aegithalos</taxon>
    </lineage>
</organism>
<gene>
    <name evidence="5" type="primary">Cpne7</name>
    <name evidence="5" type="ORF">AEGCAU_R04425</name>
</gene>
<proteinExistence type="inferred from homology"/>
<evidence type="ECO:0000313" key="6">
    <source>
        <dbReference type="Proteomes" id="UP000628412"/>
    </source>
</evidence>
<sequence>APAGMGDPPEPCPLAVLSKVELRVSCKHLLDRDTLNKSDPCVLLLMQTQGQWMEVDRSEVIKSNLNPVFAKIFTVDYYFEEVQKLRFEVYDSHGQAGVGTHDDDFLGGMECTVGQIVAQKRVTKPLFLKYGKFAGKSTITIISEEISGNNGYVELAFRAKKLDDKVVKNNLSPIWEPFKVSLNSLCSCEEKRKLRGVVWDYDSRGKHDFIGEFFTTFEEMQKAMGENKVQWDCMNPKYKIKKRNYKNSGIVVLLDLKIHRVYSFLDYIMGGCQIHFTVAIDFTASNGDPRNSCSLHYINPYQPNEYLKALVAVGEICQDYDSDKKFSALGFGARIPPKYEVSHDFAINFNPDNDECEGIQGVVESYQSCLPKIQLYGPTNVAPIISKVARVAADEERTKEASQYFILLILTDGVVTDMADTREAIVRASYLPMSIIIVGVGNADFTDMQILDGDDGVLRSPKGEPVLRDIVQFVPFREFKNVSGAAARSCL</sequence>
<comment type="similarity">
    <text evidence="1">Belongs to the copine family.</text>
</comment>
<protein>
    <submittedName>
        <fullName evidence="5">CPNE7 protein</fullName>
    </submittedName>
</protein>
<dbReference type="SUPFAM" id="SSF49562">
    <property type="entry name" value="C2 domain (Calcium/lipid-binding domain, CaLB)"/>
    <property type="match status" value="2"/>
</dbReference>
<keyword evidence="6" id="KW-1185">Reference proteome</keyword>
<dbReference type="CDD" id="cd04047">
    <property type="entry name" value="C2B_Copine"/>
    <property type="match status" value="1"/>
</dbReference>
<dbReference type="InterPro" id="IPR010734">
    <property type="entry name" value="Copine_C"/>
</dbReference>
<dbReference type="Gene3D" id="2.60.40.150">
    <property type="entry name" value="C2 domain"/>
    <property type="match status" value="2"/>
</dbReference>
<feature type="non-terminal residue" evidence="5">
    <location>
        <position position="491"/>
    </location>
</feature>
<dbReference type="InterPro" id="IPR045052">
    <property type="entry name" value="Copine"/>
</dbReference>
<dbReference type="InterPro" id="IPR000008">
    <property type="entry name" value="C2_dom"/>
</dbReference>
<dbReference type="SMART" id="SM00327">
    <property type="entry name" value="VWA"/>
    <property type="match status" value="1"/>
</dbReference>
<dbReference type="FunFam" id="2.60.40.150:FF:000163">
    <property type="entry name" value="Copine 7"/>
    <property type="match status" value="1"/>
</dbReference>
<accession>A0A850YTR9</accession>
<evidence type="ECO:0000256" key="2">
    <source>
        <dbReference type="ARBA" id="ARBA00022737"/>
    </source>
</evidence>
<evidence type="ECO:0000259" key="3">
    <source>
        <dbReference type="PROSITE" id="PS50004"/>
    </source>
</evidence>
<evidence type="ECO:0000313" key="5">
    <source>
        <dbReference type="EMBL" id="NWH95893.1"/>
    </source>
</evidence>
<keyword evidence="2" id="KW-0677">Repeat</keyword>
<dbReference type="InterPro" id="IPR036465">
    <property type="entry name" value="vWFA_dom_sf"/>
</dbReference>
<feature type="non-terminal residue" evidence="5">
    <location>
        <position position="1"/>
    </location>
</feature>
<dbReference type="PANTHER" id="PTHR10857:SF6">
    <property type="entry name" value="COPINE-7"/>
    <property type="match status" value="1"/>
</dbReference>
<dbReference type="PROSITE" id="PS50234">
    <property type="entry name" value="VWFA"/>
    <property type="match status" value="1"/>
</dbReference>
<dbReference type="InterPro" id="IPR035892">
    <property type="entry name" value="C2_domain_sf"/>
</dbReference>
<dbReference type="PROSITE" id="PS50004">
    <property type="entry name" value="C2"/>
    <property type="match status" value="1"/>
</dbReference>
<dbReference type="Proteomes" id="UP000628412">
    <property type="component" value="Unassembled WGS sequence"/>
</dbReference>
<dbReference type="AlphaFoldDB" id="A0A850YTR9"/>
<reference evidence="5" key="1">
    <citation type="submission" date="2019-10" db="EMBL/GenBank/DDBJ databases">
        <title>Bird 10,000 Genomes (B10K) Project - Family phase.</title>
        <authorList>
            <person name="Zhang G."/>
        </authorList>
    </citation>
    <scope>NUCLEOTIDE SEQUENCE</scope>
    <source>
        <strain evidence="5">B10K-DU-002-10</strain>
        <tissue evidence="5">Muscle</tissue>
    </source>
</reference>
<comment type="caution">
    <text evidence="5">The sequence shown here is derived from an EMBL/GenBank/DDBJ whole genome shotgun (WGS) entry which is preliminary data.</text>
</comment>
<dbReference type="InterPro" id="IPR002035">
    <property type="entry name" value="VWF_A"/>
</dbReference>
<dbReference type="GO" id="GO:0005886">
    <property type="term" value="C:plasma membrane"/>
    <property type="evidence" value="ECO:0007669"/>
    <property type="project" value="TreeGrafter"/>
</dbReference>
<feature type="domain" description="C2" evidence="3">
    <location>
        <begin position="1"/>
        <end position="126"/>
    </location>
</feature>
<dbReference type="SUPFAM" id="SSF53300">
    <property type="entry name" value="vWA-like"/>
    <property type="match status" value="1"/>
</dbReference>
<dbReference type="EMBL" id="WEIU01024023">
    <property type="protein sequence ID" value="NWH95893.1"/>
    <property type="molecule type" value="Genomic_DNA"/>
</dbReference>
<dbReference type="PANTHER" id="PTHR10857">
    <property type="entry name" value="COPINE"/>
    <property type="match status" value="1"/>
</dbReference>
<dbReference type="Pfam" id="PF07002">
    <property type="entry name" value="Copine"/>
    <property type="match status" value="1"/>
</dbReference>
<name>A0A850YTR9_AEGCA</name>
<feature type="domain" description="VWFA" evidence="4">
    <location>
        <begin position="275"/>
        <end position="474"/>
    </location>
</feature>
<dbReference type="FunFam" id="3.40.50.410:FF:000176">
    <property type="entry name" value="Copine-7"/>
    <property type="match status" value="1"/>
</dbReference>
<dbReference type="Pfam" id="PF00168">
    <property type="entry name" value="C2"/>
    <property type="match status" value="2"/>
</dbReference>
<evidence type="ECO:0000259" key="4">
    <source>
        <dbReference type="PROSITE" id="PS50234"/>
    </source>
</evidence>
<dbReference type="CDD" id="cd04048">
    <property type="entry name" value="C2A_Copine"/>
    <property type="match status" value="1"/>
</dbReference>
<dbReference type="InterPro" id="IPR037768">
    <property type="entry name" value="C2B_Copine"/>
</dbReference>
<dbReference type="GO" id="GO:0005544">
    <property type="term" value="F:calcium-dependent phospholipid binding"/>
    <property type="evidence" value="ECO:0007669"/>
    <property type="project" value="InterPro"/>
</dbReference>
<dbReference type="GO" id="GO:0071277">
    <property type="term" value="P:cellular response to calcium ion"/>
    <property type="evidence" value="ECO:0007669"/>
    <property type="project" value="TreeGrafter"/>
</dbReference>
<evidence type="ECO:0000256" key="1">
    <source>
        <dbReference type="ARBA" id="ARBA00009048"/>
    </source>
</evidence>
<dbReference type="SMART" id="SM00239">
    <property type="entry name" value="C2"/>
    <property type="match status" value="2"/>
</dbReference>